<evidence type="ECO:0000256" key="1">
    <source>
        <dbReference type="ARBA" id="ARBA00004123"/>
    </source>
</evidence>
<protein>
    <submittedName>
        <fullName evidence="5">Uncharacterized protein</fullName>
    </submittedName>
</protein>
<keyword evidence="3" id="KW-0539">Nucleus</keyword>
<reference evidence="5 6" key="1">
    <citation type="journal article" date="2020" name="Cell">
        <title>Large-Scale Comparative Analyses of Tick Genomes Elucidate Their Genetic Diversity and Vector Capacities.</title>
        <authorList>
            <consortium name="Tick Genome and Microbiome Consortium (TIGMIC)"/>
            <person name="Jia N."/>
            <person name="Wang J."/>
            <person name="Shi W."/>
            <person name="Du L."/>
            <person name="Sun Y."/>
            <person name="Zhan W."/>
            <person name="Jiang J.F."/>
            <person name="Wang Q."/>
            <person name="Zhang B."/>
            <person name="Ji P."/>
            <person name="Bell-Sakyi L."/>
            <person name="Cui X.M."/>
            <person name="Yuan T.T."/>
            <person name="Jiang B.G."/>
            <person name="Yang W.F."/>
            <person name="Lam T.T."/>
            <person name="Chang Q.C."/>
            <person name="Ding S.J."/>
            <person name="Wang X.J."/>
            <person name="Zhu J.G."/>
            <person name="Ruan X.D."/>
            <person name="Zhao L."/>
            <person name="Wei J.T."/>
            <person name="Ye R.Z."/>
            <person name="Que T.C."/>
            <person name="Du C.H."/>
            <person name="Zhou Y.H."/>
            <person name="Cheng J.X."/>
            <person name="Dai P.F."/>
            <person name="Guo W.B."/>
            <person name="Han X.H."/>
            <person name="Huang E.J."/>
            <person name="Li L.F."/>
            <person name="Wei W."/>
            <person name="Gao Y.C."/>
            <person name="Liu J.Z."/>
            <person name="Shao H.Z."/>
            <person name="Wang X."/>
            <person name="Wang C.C."/>
            <person name="Yang T.C."/>
            <person name="Huo Q.B."/>
            <person name="Li W."/>
            <person name="Chen H.Y."/>
            <person name="Chen S.E."/>
            <person name="Zhou L.G."/>
            <person name="Ni X.B."/>
            <person name="Tian J.H."/>
            <person name="Sheng Y."/>
            <person name="Liu T."/>
            <person name="Pan Y.S."/>
            <person name="Xia L.Y."/>
            <person name="Li J."/>
            <person name="Zhao F."/>
            <person name="Cao W.C."/>
        </authorList>
    </citation>
    <scope>NUCLEOTIDE SEQUENCE [LARGE SCALE GENOMIC DNA]</scope>
    <source>
        <strain evidence="5">HaeL-2018</strain>
    </source>
</reference>
<feature type="region of interest" description="Disordered" evidence="4">
    <location>
        <begin position="364"/>
        <end position="444"/>
    </location>
</feature>
<sequence length="656" mass="71435">MPVSQEVYFAHHLAANEKVTRDRALRKLTRWIRAKSGDENTARTCQQHSGADTLLRHRTQSLLYLDTFFKTMAREWFAIDRFRLEKFMMFDYSMIADKLFDALKSSTLKPFNRTVITRMVKKYRAILKEGLVRPPVKKVGVGRAITDDDIEDAANRLEEELEEELEEDREEVDKLKKGRKKAEPSFGFDSASGAYEFIGGDSDSQESGDEADCGTAAKRPRKRLRQRKSRKEAEDMPEDIGLSSEDDSAVVEAKPSTVSRKRKLPAKLKLGAEDSAEESFEAAGEASKVPKKRTRRKKREAGHRNLADSSQTKQEKNVEKIGNGLNGLGEDAGVAEKVVHQKPQSPVSKSLVVQGKSLLAKKAGPLVLGKAPRKKSLTKKPSGQVQLQLAKPSSSEACPSEGHTPQEQKGGLLNRRAEVKAKKKRRLSATNWKVTPVSTEKPEPARAVATPFITAQTSCGDVAVKLAASPNTRPLQTGTPASTPVGKGKSPATGNVASSCGGPRESEKVGLGTKAVSAKPPSPPVPDVKVVAKSPGIKTPPASAPCTPQLSKPAGTFFRKCLTAAKAGPSKPVTFLTPPAKPSTPGQEEKKVVFALSRNRAQHPREYFETLKNSPQIPFDASKKPAQGVLKARLSLASNTASPARPKKRSRASDFF</sequence>
<feature type="compositionally biased region" description="Polar residues" evidence="4">
    <location>
        <begin position="428"/>
        <end position="438"/>
    </location>
</feature>
<feature type="region of interest" description="Disordered" evidence="4">
    <location>
        <begin position="569"/>
        <end position="588"/>
    </location>
</feature>
<feature type="region of interest" description="Disordered" evidence="4">
    <location>
        <begin position="197"/>
        <end position="334"/>
    </location>
</feature>
<keyword evidence="6" id="KW-1185">Reference proteome</keyword>
<feature type="compositionally biased region" description="Basic residues" evidence="4">
    <location>
        <begin position="289"/>
        <end position="301"/>
    </location>
</feature>
<feature type="region of interest" description="Disordered" evidence="4">
    <location>
        <begin position="636"/>
        <end position="656"/>
    </location>
</feature>
<feature type="compositionally biased region" description="Polar residues" evidence="4">
    <location>
        <begin position="379"/>
        <end position="407"/>
    </location>
</feature>
<evidence type="ECO:0000256" key="3">
    <source>
        <dbReference type="ARBA" id="ARBA00023242"/>
    </source>
</evidence>
<dbReference type="OMA" id="MAREWFA"/>
<feature type="compositionally biased region" description="Acidic residues" evidence="4">
    <location>
        <begin position="203"/>
        <end position="212"/>
    </location>
</feature>
<accession>A0A9J6G1W0</accession>
<comment type="subcellular location">
    <subcellularLocation>
        <location evidence="1">Nucleus</location>
    </subcellularLocation>
</comment>
<comment type="caution">
    <text evidence="5">The sequence shown here is derived from an EMBL/GenBank/DDBJ whole genome shotgun (WGS) entry which is preliminary data.</text>
</comment>
<feature type="region of interest" description="Disordered" evidence="4">
    <location>
        <begin position="470"/>
        <end position="550"/>
    </location>
</feature>
<dbReference type="AlphaFoldDB" id="A0A9J6G1W0"/>
<dbReference type="Pfam" id="PF05997">
    <property type="entry name" value="Nop52"/>
    <property type="match status" value="1"/>
</dbReference>
<evidence type="ECO:0000256" key="4">
    <source>
        <dbReference type="SAM" id="MobiDB-lite"/>
    </source>
</evidence>
<comment type="similarity">
    <text evidence="2">Belongs to the RRP1 family.</text>
</comment>
<dbReference type="GO" id="GO:0006364">
    <property type="term" value="P:rRNA processing"/>
    <property type="evidence" value="ECO:0007669"/>
    <property type="project" value="InterPro"/>
</dbReference>
<proteinExistence type="inferred from homology"/>
<organism evidence="5 6">
    <name type="scientific">Haemaphysalis longicornis</name>
    <name type="common">Bush tick</name>
    <dbReference type="NCBI Taxonomy" id="44386"/>
    <lineage>
        <taxon>Eukaryota</taxon>
        <taxon>Metazoa</taxon>
        <taxon>Ecdysozoa</taxon>
        <taxon>Arthropoda</taxon>
        <taxon>Chelicerata</taxon>
        <taxon>Arachnida</taxon>
        <taxon>Acari</taxon>
        <taxon>Parasitiformes</taxon>
        <taxon>Ixodida</taxon>
        <taxon>Ixodoidea</taxon>
        <taxon>Ixodidae</taxon>
        <taxon>Haemaphysalinae</taxon>
        <taxon>Haemaphysalis</taxon>
    </lineage>
</organism>
<dbReference type="VEuPathDB" id="VectorBase:HLOH_058811"/>
<dbReference type="GO" id="GO:0005634">
    <property type="term" value="C:nucleus"/>
    <property type="evidence" value="ECO:0007669"/>
    <property type="project" value="UniProtKB-SubCell"/>
</dbReference>
<name>A0A9J6G1W0_HAELO</name>
<dbReference type="InterPro" id="IPR010301">
    <property type="entry name" value="RRP1"/>
</dbReference>
<feature type="compositionally biased region" description="Acidic residues" evidence="4">
    <location>
        <begin position="161"/>
        <end position="170"/>
    </location>
</feature>
<feature type="region of interest" description="Disordered" evidence="4">
    <location>
        <begin position="161"/>
        <end position="184"/>
    </location>
</feature>
<dbReference type="OrthoDB" id="6506935at2759"/>
<gene>
    <name evidence="5" type="ORF">HPB48_016003</name>
</gene>
<feature type="compositionally biased region" description="Polar residues" evidence="4">
    <location>
        <begin position="470"/>
        <end position="482"/>
    </location>
</feature>
<dbReference type="Proteomes" id="UP000821853">
    <property type="component" value="Chromosome 2"/>
</dbReference>
<evidence type="ECO:0000256" key="2">
    <source>
        <dbReference type="ARBA" id="ARBA00006374"/>
    </source>
</evidence>
<feature type="compositionally biased region" description="Basic residues" evidence="4">
    <location>
        <begin position="218"/>
        <end position="230"/>
    </location>
</feature>
<dbReference type="EMBL" id="JABSTR010000004">
    <property type="protein sequence ID" value="KAH9368967.1"/>
    <property type="molecule type" value="Genomic_DNA"/>
</dbReference>
<evidence type="ECO:0000313" key="6">
    <source>
        <dbReference type="Proteomes" id="UP000821853"/>
    </source>
</evidence>
<dbReference type="GO" id="GO:0030688">
    <property type="term" value="C:preribosome, small subunit precursor"/>
    <property type="evidence" value="ECO:0007669"/>
    <property type="project" value="InterPro"/>
</dbReference>
<evidence type="ECO:0000313" key="5">
    <source>
        <dbReference type="EMBL" id="KAH9368967.1"/>
    </source>
</evidence>